<comment type="subcellular location">
    <subcellularLocation>
        <location evidence="1">Endomembrane system</location>
        <topology evidence="1">Multi-pass membrane protein</topology>
    </subcellularLocation>
</comment>
<proteinExistence type="predicted"/>
<gene>
    <name evidence="8" type="ORF">BDW47DRAFT_100375</name>
</gene>
<dbReference type="AlphaFoldDB" id="A0A2I2FK77"/>
<accession>A0A2I2FK77</accession>
<evidence type="ECO:0000256" key="6">
    <source>
        <dbReference type="SAM" id="Phobius"/>
    </source>
</evidence>
<feature type="transmembrane region" description="Helical" evidence="6">
    <location>
        <begin position="78"/>
        <end position="100"/>
    </location>
</feature>
<dbReference type="PANTHER" id="PTHR34187">
    <property type="entry name" value="FGR18P"/>
    <property type="match status" value="1"/>
</dbReference>
<feature type="region of interest" description="Disordered" evidence="5">
    <location>
        <begin position="1"/>
        <end position="40"/>
    </location>
</feature>
<dbReference type="PANTHER" id="PTHR34187:SF1">
    <property type="entry name" value="DUF202 DOMAIN-CONTAINING PROTEIN"/>
    <property type="match status" value="1"/>
</dbReference>
<keyword evidence="3 6" id="KW-1133">Transmembrane helix</keyword>
<keyword evidence="4 6" id="KW-0472">Membrane</keyword>
<keyword evidence="2 6" id="KW-0812">Transmembrane</keyword>
<evidence type="ECO:0000256" key="5">
    <source>
        <dbReference type="SAM" id="MobiDB-lite"/>
    </source>
</evidence>
<dbReference type="EMBL" id="KZ559122">
    <property type="protein sequence ID" value="PLB41023.1"/>
    <property type="molecule type" value="Genomic_DNA"/>
</dbReference>
<dbReference type="STRING" id="41067.A0A2I2FK77"/>
<evidence type="ECO:0000256" key="4">
    <source>
        <dbReference type="ARBA" id="ARBA00023136"/>
    </source>
</evidence>
<evidence type="ECO:0000256" key="2">
    <source>
        <dbReference type="ARBA" id="ARBA00022692"/>
    </source>
</evidence>
<feature type="compositionally biased region" description="Low complexity" evidence="5">
    <location>
        <begin position="19"/>
        <end position="35"/>
    </location>
</feature>
<dbReference type="Proteomes" id="UP000234585">
    <property type="component" value="Unassembled WGS sequence"/>
</dbReference>
<evidence type="ECO:0000313" key="8">
    <source>
        <dbReference type="EMBL" id="PLB41023.1"/>
    </source>
</evidence>
<organism evidence="8 9">
    <name type="scientific">Aspergillus candidus</name>
    <dbReference type="NCBI Taxonomy" id="41067"/>
    <lineage>
        <taxon>Eukaryota</taxon>
        <taxon>Fungi</taxon>
        <taxon>Dikarya</taxon>
        <taxon>Ascomycota</taxon>
        <taxon>Pezizomycotina</taxon>
        <taxon>Eurotiomycetes</taxon>
        <taxon>Eurotiomycetidae</taxon>
        <taxon>Eurotiales</taxon>
        <taxon>Aspergillaceae</taxon>
        <taxon>Aspergillus</taxon>
        <taxon>Aspergillus subgen. Circumdati</taxon>
    </lineage>
</organism>
<name>A0A2I2FK77_ASPCN</name>
<dbReference type="GO" id="GO:0012505">
    <property type="term" value="C:endomembrane system"/>
    <property type="evidence" value="ECO:0007669"/>
    <property type="project" value="UniProtKB-SubCell"/>
</dbReference>
<dbReference type="InterPro" id="IPR052053">
    <property type="entry name" value="IM_YidH-like"/>
</dbReference>
<evidence type="ECO:0000256" key="3">
    <source>
        <dbReference type="ARBA" id="ARBA00022989"/>
    </source>
</evidence>
<dbReference type="GeneID" id="36518574"/>
<evidence type="ECO:0000259" key="7">
    <source>
        <dbReference type="Pfam" id="PF02656"/>
    </source>
</evidence>
<evidence type="ECO:0000256" key="1">
    <source>
        <dbReference type="ARBA" id="ARBA00004127"/>
    </source>
</evidence>
<reference evidence="8 9" key="1">
    <citation type="submission" date="2017-12" db="EMBL/GenBank/DDBJ databases">
        <authorList>
            <consortium name="DOE Joint Genome Institute"/>
            <person name="Haridas S."/>
            <person name="Kjaerbolling I."/>
            <person name="Vesth T.C."/>
            <person name="Frisvad J.C."/>
            <person name="Nybo J.L."/>
            <person name="Theobald S."/>
            <person name="Kuo A."/>
            <person name="Bowyer P."/>
            <person name="Matsuda Y."/>
            <person name="Mondo S."/>
            <person name="Lyhne E.K."/>
            <person name="Kogle M.E."/>
            <person name="Clum A."/>
            <person name="Lipzen A."/>
            <person name="Salamov A."/>
            <person name="Ngan C.Y."/>
            <person name="Daum C."/>
            <person name="Chiniquy J."/>
            <person name="Barry K."/>
            <person name="LaButti K."/>
            <person name="Simmons B.A."/>
            <person name="Magnuson J.K."/>
            <person name="Mortensen U.H."/>
            <person name="Larsen T.O."/>
            <person name="Grigoriev I.V."/>
            <person name="Baker S.E."/>
            <person name="Andersen M.R."/>
            <person name="Nordberg H.P."/>
            <person name="Cantor M.N."/>
            <person name="Hua S.X."/>
        </authorList>
    </citation>
    <scope>NUCLEOTIDE SEQUENCE [LARGE SCALE GENOMIC DNA]</scope>
    <source>
        <strain evidence="8 9">CBS 102.13</strain>
    </source>
</reference>
<sequence length="171" mass="19029">MTTNATPPPDLELSDLQRPPSSSSSSASSPQSQPQPQQPPEIALKRRISTWWVATIRPVLRTEEDDPRDYLALERTHLAYIRTSNAIASFAVVTAQLFVLHSDTRFVGKAFACAVLGLAIYVTLDGAVRYFRLQERLQRGVHKTWNWDLGIVTGMFVGIAVVSIVLVYAFD</sequence>
<feature type="domain" description="DUF202" evidence="7">
    <location>
        <begin position="68"/>
        <end position="134"/>
    </location>
</feature>
<feature type="transmembrane region" description="Helical" evidence="6">
    <location>
        <begin position="149"/>
        <end position="170"/>
    </location>
</feature>
<evidence type="ECO:0000313" key="9">
    <source>
        <dbReference type="Proteomes" id="UP000234585"/>
    </source>
</evidence>
<dbReference type="InterPro" id="IPR003807">
    <property type="entry name" value="DUF202"/>
</dbReference>
<dbReference type="OrthoDB" id="199599at2759"/>
<dbReference type="Pfam" id="PF02656">
    <property type="entry name" value="DUF202"/>
    <property type="match status" value="1"/>
</dbReference>
<dbReference type="RefSeq" id="XP_024675035.1">
    <property type="nucleotide sequence ID" value="XM_024811414.1"/>
</dbReference>
<feature type="transmembrane region" description="Helical" evidence="6">
    <location>
        <begin position="106"/>
        <end position="128"/>
    </location>
</feature>
<feature type="compositionally biased region" description="Pro residues" evidence="5">
    <location>
        <begin position="1"/>
        <end position="10"/>
    </location>
</feature>
<protein>
    <recommendedName>
        <fullName evidence="7">DUF202 domain-containing protein</fullName>
    </recommendedName>
</protein>
<keyword evidence="9" id="KW-1185">Reference proteome</keyword>